<evidence type="ECO:0000256" key="3">
    <source>
        <dbReference type="SAM" id="SignalP"/>
    </source>
</evidence>
<dbReference type="Proteomes" id="UP001204439">
    <property type="component" value="Unassembled WGS sequence"/>
</dbReference>
<evidence type="ECO:0000256" key="1">
    <source>
        <dbReference type="PROSITE-ProRule" id="PRU00339"/>
    </source>
</evidence>
<keyword evidence="5" id="KW-1185">Reference proteome</keyword>
<feature type="transmembrane region" description="Helical" evidence="2">
    <location>
        <begin position="385"/>
        <end position="404"/>
    </location>
</feature>
<keyword evidence="2" id="KW-0812">Transmembrane</keyword>
<name>A0ABU4JGI1_9FLAO</name>
<dbReference type="SMART" id="SM00028">
    <property type="entry name" value="TPR"/>
    <property type="match status" value="3"/>
</dbReference>
<keyword evidence="1" id="KW-0802">TPR repeat</keyword>
<sequence>MKSLYCLWFFLLSWVTVFSQTVDIDNRLEINQKIENIILQNKDFGKDTIKLKSYLSPLLRSSDKRLQSVYYNLLANGVSKAIDKVNPRSDQYYKKSIETAKVANHSGLEIWALVNYAFYLYDYTKMSEALEIYMDADQKIHRTNPEQLIFPSHCYKNLGFFFGTIGDTKEAISYLKKAAKYAQPNSREMAMIKDNLGYYHISLNEFENAEKYLSEAGNIAFQIKDYERYAKVLGNYGSLNYKQKNYPAAINFFQQDLKYSKQSKADKNTMYCLIELSKALIDNNQITEAKDNLNESISYARSKSYYMKFEKEIEELNLKIAVKEKNVPKELLSRRRLDQLDDSLAYLDSQKNLDRNNILAQKERYSSKLSLANAQYEREQLKTNAFIVIAILLLILIILIIFINKRQQHSRKTRYERKVLQLQLEKLTSEQKLSDAHFTLDSMNVYLTEKNLQIEHLNKEIHRVQKQSSYSILEKEEQKLQTLLDSHLMTDENWQKFKKAFQNEQSFFYNQLILDFPDLTESNLRIILLSKLGLSNPDISSLLGVTLDAIKKAKQRLRKKIGSDYDSILSGI</sequence>
<organism evidence="4 5">
    <name type="scientific">Epilithonimonas ginsengisoli</name>
    <dbReference type="NCBI Taxonomy" id="1245592"/>
    <lineage>
        <taxon>Bacteria</taxon>
        <taxon>Pseudomonadati</taxon>
        <taxon>Bacteroidota</taxon>
        <taxon>Flavobacteriia</taxon>
        <taxon>Flavobacteriales</taxon>
        <taxon>Weeksellaceae</taxon>
        <taxon>Chryseobacterium group</taxon>
        <taxon>Epilithonimonas</taxon>
    </lineage>
</organism>
<reference evidence="4 5" key="1">
    <citation type="submission" date="2023-11" db="EMBL/GenBank/DDBJ databases">
        <title>First isolation, identification, and characterization of non-pathogenic Epilithonimonas ginsengisoli isolated from diseased farmed rainbow trout (Oncorhynchus mykiss) in Chile.</title>
        <authorList>
            <person name="Miranda C.D."/>
            <person name="Irgang R."/>
            <person name="Concha C."/>
            <person name="Rojas R."/>
            <person name="Avendano R."/>
        </authorList>
    </citation>
    <scope>NUCLEOTIDE SEQUENCE [LARGE SCALE GENOMIC DNA]</scope>
    <source>
        <strain evidence="4 5">FP99</strain>
    </source>
</reference>
<dbReference type="InterPro" id="IPR016032">
    <property type="entry name" value="Sig_transdc_resp-reg_C-effctor"/>
</dbReference>
<dbReference type="RefSeq" id="WP_063968336.1">
    <property type="nucleotide sequence ID" value="NZ_JAMXLT020000011.1"/>
</dbReference>
<gene>
    <name evidence="4" type="ORF">NG800_007615</name>
</gene>
<comment type="caution">
    <text evidence="4">The sequence shown here is derived from an EMBL/GenBank/DDBJ whole genome shotgun (WGS) entry which is preliminary data.</text>
</comment>
<dbReference type="EMBL" id="JAMXLT020000011">
    <property type="protein sequence ID" value="MDW8548774.1"/>
    <property type="molecule type" value="Genomic_DNA"/>
</dbReference>
<keyword evidence="2" id="KW-0472">Membrane</keyword>
<dbReference type="PROSITE" id="PS50005">
    <property type="entry name" value="TPR"/>
    <property type="match status" value="1"/>
</dbReference>
<feature type="signal peptide" evidence="3">
    <location>
        <begin position="1"/>
        <end position="19"/>
    </location>
</feature>
<accession>A0ABU4JGI1</accession>
<keyword evidence="3" id="KW-0732">Signal</keyword>
<evidence type="ECO:0000313" key="5">
    <source>
        <dbReference type="Proteomes" id="UP001204439"/>
    </source>
</evidence>
<dbReference type="InterPro" id="IPR011990">
    <property type="entry name" value="TPR-like_helical_dom_sf"/>
</dbReference>
<dbReference type="SUPFAM" id="SSF48452">
    <property type="entry name" value="TPR-like"/>
    <property type="match status" value="2"/>
</dbReference>
<protein>
    <submittedName>
        <fullName evidence="4">Tetratricopeptide repeat protein</fullName>
    </submittedName>
</protein>
<feature type="chain" id="PRO_5046282361" evidence="3">
    <location>
        <begin position="20"/>
        <end position="572"/>
    </location>
</feature>
<dbReference type="SUPFAM" id="SSF46894">
    <property type="entry name" value="C-terminal effector domain of the bipartite response regulators"/>
    <property type="match status" value="1"/>
</dbReference>
<keyword evidence="2" id="KW-1133">Transmembrane helix</keyword>
<proteinExistence type="predicted"/>
<feature type="repeat" description="TPR" evidence="1">
    <location>
        <begin position="230"/>
        <end position="263"/>
    </location>
</feature>
<evidence type="ECO:0000313" key="4">
    <source>
        <dbReference type="EMBL" id="MDW8548774.1"/>
    </source>
</evidence>
<evidence type="ECO:0000256" key="2">
    <source>
        <dbReference type="SAM" id="Phobius"/>
    </source>
</evidence>
<dbReference type="Gene3D" id="1.25.40.10">
    <property type="entry name" value="Tetratricopeptide repeat domain"/>
    <property type="match status" value="1"/>
</dbReference>
<dbReference type="InterPro" id="IPR019734">
    <property type="entry name" value="TPR_rpt"/>
</dbReference>